<evidence type="ECO:0000313" key="3">
    <source>
        <dbReference type="Proteomes" id="UP001153737"/>
    </source>
</evidence>
<evidence type="ECO:0000313" key="2">
    <source>
        <dbReference type="EMBL" id="CAG9814593.1"/>
    </source>
</evidence>
<dbReference type="OrthoDB" id="10064970at2759"/>
<dbReference type="Proteomes" id="UP001153737">
    <property type="component" value="Chromosome 11"/>
</dbReference>
<dbReference type="PANTHER" id="PTHR33173">
    <property type="match status" value="1"/>
</dbReference>
<proteinExistence type="predicted"/>
<sequence length="869" mass="100361">MRKTHSGAVTPVLLRGSAIDSASSQLSDNLGEDPANDLENEKRHLADTIKKWMRTFLSSINKLDNNINSIYNSSDDSFVTLSLSCEDSNDEGMRWEAIIWCDDCQGQIRISKRVRANRQSQNWILSNYYKHSRSHYIENEKENKVMNKNNTINKYFQKSVLSNATDNVDSEDRVLNEALVFTEDFTMQETYEADVSLSVQNGSLSENSSSTSSRWKNQKYSRSGRRKRMREAQKDNCLKLTDFFEVVPRIKEIVNNDDVELASSLPSITTIQRNIFTQEDSFIEGQVRFDKLKDFLEKREEKRNYPKNIWISEDQTGITGRIQYDSETNNIVGFVLPLRDGLPITNYFQAKTASEIELIFLTQTKSNYLLMIMAQPLVPNAPAFSLCAFGSNNKFTHKDVQRRWQILEQLAAENGIKIIGFSSDGDSRLLKTMRIKSQLPYTKTENQDRNQDKTPSDVTDPDWFQANLHNEGSFCVQDTVHTGTRLRTRFLKPSIMLPIGKYIISPTYLTSLMNMVTKDKHLLCPSDLKGDDKMNYDSVERICAPQVLELSEKLPDSKGTAAYLKIVRYVLDSFLSKDLTPLERVEKIWYAVFALRIWRYWIKIMKYSVVDNFIPLSTYISIELNAHALILVIKKMYNDNPKNDIIYPRENNRRLGTKELLDKSQQPDNILPSWIQIMETVTRTQKQVENDMRDLGIDIETNEWVSMDVETLNYSNLDEGIEIERGHVSISECNPQHSENNKKMSSDRLQKVKFLVEPKQDIVNNTRESEQLVEEKESLKIGEWVIFSINSKLDKTRDKTVSEPLSFLKVGKILSFKYLNKKTKKQQEYSLDSAPVLSRTDPNVGVLCQWFLLNQEGEMTLDDWLSIIS</sequence>
<gene>
    <name evidence="2" type="ORF">PHAECO_LOCUS2608</name>
</gene>
<accession>A0A9N9SCZ2</accession>
<feature type="compositionally biased region" description="Low complexity" evidence="1">
    <location>
        <begin position="202"/>
        <end position="215"/>
    </location>
</feature>
<organism evidence="2 3">
    <name type="scientific">Phaedon cochleariae</name>
    <name type="common">Mustard beetle</name>
    <dbReference type="NCBI Taxonomy" id="80249"/>
    <lineage>
        <taxon>Eukaryota</taxon>
        <taxon>Metazoa</taxon>
        <taxon>Ecdysozoa</taxon>
        <taxon>Arthropoda</taxon>
        <taxon>Hexapoda</taxon>
        <taxon>Insecta</taxon>
        <taxon>Pterygota</taxon>
        <taxon>Neoptera</taxon>
        <taxon>Endopterygota</taxon>
        <taxon>Coleoptera</taxon>
        <taxon>Polyphaga</taxon>
        <taxon>Cucujiformia</taxon>
        <taxon>Chrysomeloidea</taxon>
        <taxon>Chrysomelidae</taxon>
        <taxon>Chrysomelinae</taxon>
        <taxon>Chrysomelini</taxon>
        <taxon>Phaedon</taxon>
    </lineage>
</organism>
<reference evidence="2" key="2">
    <citation type="submission" date="2022-10" db="EMBL/GenBank/DDBJ databases">
        <authorList>
            <consortium name="ENA_rothamsted_submissions"/>
            <consortium name="culmorum"/>
            <person name="King R."/>
        </authorList>
    </citation>
    <scope>NUCLEOTIDE SEQUENCE</scope>
</reference>
<dbReference type="EMBL" id="OU896717">
    <property type="protein sequence ID" value="CAG9814593.1"/>
    <property type="molecule type" value="Genomic_DNA"/>
</dbReference>
<protein>
    <submittedName>
        <fullName evidence="2">Uncharacterized protein</fullName>
    </submittedName>
</protein>
<evidence type="ECO:0000256" key="1">
    <source>
        <dbReference type="SAM" id="MobiDB-lite"/>
    </source>
</evidence>
<feature type="compositionally biased region" description="Basic residues" evidence="1">
    <location>
        <begin position="216"/>
        <end position="229"/>
    </location>
</feature>
<name>A0A9N9SCZ2_PHACE</name>
<reference evidence="2" key="1">
    <citation type="submission" date="2022-01" db="EMBL/GenBank/DDBJ databases">
        <authorList>
            <person name="King R."/>
        </authorList>
    </citation>
    <scope>NUCLEOTIDE SEQUENCE</scope>
</reference>
<feature type="region of interest" description="Disordered" evidence="1">
    <location>
        <begin position="202"/>
        <end position="232"/>
    </location>
</feature>
<dbReference type="PANTHER" id="PTHR33173:SF2">
    <property type="entry name" value="MYND-TYPE DOMAIN-CONTAINING PROTEIN"/>
    <property type="match status" value="1"/>
</dbReference>
<keyword evidence="3" id="KW-1185">Reference proteome</keyword>
<dbReference type="AlphaFoldDB" id="A0A9N9SCZ2"/>